<feature type="non-terminal residue" evidence="1">
    <location>
        <position position="81"/>
    </location>
</feature>
<keyword evidence="2" id="KW-1185">Reference proteome</keyword>
<organism evidence="1 2">
    <name type="scientific">Racocetra persica</name>
    <dbReference type="NCBI Taxonomy" id="160502"/>
    <lineage>
        <taxon>Eukaryota</taxon>
        <taxon>Fungi</taxon>
        <taxon>Fungi incertae sedis</taxon>
        <taxon>Mucoromycota</taxon>
        <taxon>Glomeromycotina</taxon>
        <taxon>Glomeromycetes</taxon>
        <taxon>Diversisporales</taxon>
        <taxon>Gigasporaceae</taxon>
        <taxon>Racocetra</taxon>
    </lineage>
</organism>
<protein>
    <submittedName>
        <fullName evidence="1">10697_t:CDS:1</fullName>
    </submittedName>
</protein>
<comment type="caution">
    <text evidence="1">The sequence shown here is derived from an EMBL/GenBank/DDBJ whole genome shotgun (WGS) entry which is preliminary data.</text>
</comment>
<dbReference type="EMBL" id="CAJVQC010149355">
    <property type="protein sequence ID" value="CAG8846028.1"/>
    <property type="molecule type" value="Genomic_DNA"/>
</dbReference>
<evidence type="ECO:0000313" key="1">
    <source>
        <dbReference type="EMBL" id="CAG8846028.1"/>
    </source>
</evidence>
<proteinExistence type="predicted"/>
<gene>
    <name evidence="1" type="ORF">RPERSI_LOCUS33937</name>
</gene>
<name>A0ACA9SQI2_9GLOM</name>
<feature type="non-terminal residue" evidence="1">
    <location>
        <position position="1"/>
    </location>
</feature>
<accession>A0ACA9SQI2</accession>
<evidence type="ECO:0000313" key="2">
    <source>
        <dbReference type="Proteomes" id="UP000789920"/>
    </source>
</evidence>
<dbReference type="Proteomes" id="UP000789920">
    <property type="component" value="Unassembled WGS sequence"/>
</dbReference>
<sequence>QNQIVHHITELIARLNNRNDIGKTMWIILKQAQLNLKSRKCIPGLSLQRLEQINIRNNLCYKITKKAKKLKIDFRSAELEE</sequence>
<reference evidence="1" key="1">
    <citation type="submission" date="2021-06" db="EMBL/GenBank/DDBJ databases">
        <authorList>
            <person name="Kallberg Y."/>
            <person name="Tangrot J."/>
            <person name="Rosling A."/>
        </authorList>
    </citation>
    <scope>NUCLEOTIDE SEQUENCE</scope>
    <source>
        <strain evidence="1">MA461A</strain>
    </source>
</reference>